<feature type="domain" description="Cation/H+ exchanger transmembrane" evidence="9">
    <location>
        <begin position="31"/>
        <end position="389"/>
    </location>
</feature>
<comment type="caution">
    <text evidence="10">The sequence shown here is derived from an EMBL/GenBank/DDBJ whole genome shotgun (WGS) entry which is preliminary data.</text>
</comment>
<evidence type="ECO:0000313" key="10">
    <source>
        <dbReference type="EMBL" id="GGJ39082.1"/>
    </source>
</evidence>
<feature type="transmembrane region" description="Helical" evidence="8">
    <location>
        <begin position="101"/>
        <end position="122"/>
    </location>
</feature>
<keyword evidence="6" id="KW-0406">Ion transport</keyword>
<dbReference type="AlphaFoldDB" id="A0A917L0T4"/>
<evidence type="ECO:0000256" key="8">
    <source>
        <dbReference type="SAM" id="Phobius"/>
    </source>
</evidence>
<keyword evidence="3" id="KW-0050">Antiport</keyword>
<dbReference type="Gene3D" id="1.20.1530.20">
    <property type="match status" value="1"/>
</dbReference>
<feature type="transmembrane region" description="Helical" evidence="8">
    <location>
        <begin position="160"/>
        <end position="181"/>
    </location>
</feature>
<dbReference type="PANTHER" id="PTHR43562">
    <property type="entry name" value="NAPA-TYPE SODIUM/HYDROGEN ANTIPORTER"/>
    <property type="match status" value="1"/>
</dbReference>
<feature type="transmembrane region" description="Helical" evidence="8">
    <location>
        <begin position="230"/>
        <end position="245"/>
    </location>
</feature>
<evidence type="ECO:0000256" key="1">
    <source>
        <dbReference type="ARBA" id="ARBA00004141"/>
    </source>
</evidence>
<keyword evidence="7 8" id="KW-0472">Membrane</keyword>
<accession>A0A917L0T4</accession>
<dbReference type="EMBL" id="BMKW01000017">
    <property type="protein sequence ID" value="GGJ39082.1"/>
    <property type="molecule type" value="Genomic_DNA"/>
</dbReference>
<feature type="transmembrane region" description="Helical" evidence="8">
    <location>
        <begin position="128"/>
        <end position="148"/>
    </location>
</feature>
<feature type="transmembrane region" description="Helical" evidence="8">
    <location>
        <begin position="18"/>
        <end position="38"/>
    </location>
</feature>
<keyword evidence="11" id="KW-1185">Reference proteome</keyword>
<feature type="transmembrane region" description="Helical" evidence="8">
    <location>
        <begin position="251"/>
        <end position="268"/>
    </location>
</feature>
<feature type="transmembrane region" description="Helical" evidence="8">
    <location>
        <begin position="69"/>
        <end position="89"/>
    </location>
</feature>
<organism evidence="10 11">
    <name type="scientific">Neoroseomonas lacus</name>
    <dbReference type="NCBI Taxonomy" id="287609"/>
    <lineage>
        <taxon>Bacteria</taxon>
        <taxon>Pseudomonadati</taxon>
        <taxon>Pseudomonadota</taxon>
        <taxon>Alphaproteobacteria</taxon>
        <taxon>Acetobacterales</taxon>
        <taxon>Acetobacteraceae</taxon>
        <taxon>Neoroseomonas</taxon>
    </lineage>
</organism>
<dbReference type="Proteomes" id="UP000661507">
    <property type="component" value="Unassembled WGS sequence"/>
</dbReference>
<comment type="subcellular location">
    <subcellularLocation>
        <location evidence="1">Membrane</location>
        <topology evidence="1">Multi-pass membrane protein</topology>
    </subcellularLocation>
</comment>
<dbReference type="GO" id="GO:0016020">
    <property type="term" value="C:membrane"/>
    <property type="evidence" value="ECO:0007669"/>
    <property type="project" value="UniProtKB-SubCell"/>
</dbReference>
<evidence type="ECO:0000256" key="3">
    <source>
        <dbReference type="ARBA" id="ARBA00022449"/>
    </source>
</evidence>
<feature type="transmembrane region" description="Helical" evidence="8">
    <location>
        <begin position="375"/>
        <end position="394"/>
    </location>
</feature>
<evidence type="ECO:0000256" key="6">
    <source>
        <dbReference type="ARBA" id="ARBA00023065"/>
    </source>
</evidence>
<reference evidence="10" key="1">
    <citation type="journal article" date="2014" name="Int. J. Syst. Evol. Microbiol.">
        <title>Complete genome sequence of Corynebacterium casei LMG S-19264T (=DSM 44701T), isolated from a smear-ripened cheese.</title>
        <authorList>
            <consortium name="US DOE Joint Genome Institute (JGI-PGF)"/>
            <person name="Walter F."/>
            <person name="Albersmeier A."/>
            <person name="Kalinowski J."/>
            <person name="Ruckert C."/>
        </authorList>
    </citation>
    <scope>NUCLEOTIDE SEQUENCE</scope>
    <source>
        <strain evidence="10">CGMCC 1.3617</strain>
    </source>
</reference>
<keyword evidence="5 8" id="KW-1133">Transmembrane helix</keyword>
<protein>
    <submittedName>
        <fullName evidence="10">Sodium/hydrogen exchanger</fullName>
    </submittedName>
</protein>
<evidence type="ECO:0000256" key="4">
    <source>
        <dbReference type="ARBA" id="ARBA00022692"/>
    </source>
</evidence>
<evidence type="ECO:0000259" key="9">
    <source>
        <dbReference type="Pfam" id="PF00999"/>
    </source>
</evidence>
<name>A0A917L0T4_9PROT</name>
<dbReference type="GO" id="GO:0015297">
    <property type="term" value="F:antiporter activity"/>
    <property type="evidence" value="ECO:0007669"/>
    <property type="project" value="UniProtKB-KW"/>
</dbReference>
<reference evidence="10" key="2">
    <citation type="submission" date="2020-09" db="EMBL/GenBank/DDBJ databases">
        <authorList>
            <person name="Sun Q."/>
            <person name="Zhou Y."/>
        </authorList>
    </citation>
    <scope>NUCLEOTIDE SEQUENCE</scope>
    <source>
        <strain evidence="10">CGMCC 1.3617</strain>
    </source>
</reference>
<dbReference type="Pfam" id="PF00999">
    <property type="entry name" value="Na_H_Exchanger"/>
    <property type="match status" value="1"/>
</dbReference>
<dbReference type="InterPro" id="IPR006153">
    <property type="entry name" value="Cation/H_exchanger_TM"/>
</dbReference>
<keyword evidence="2" id="KW-0813">Transport</keyword>
<feature type="transmembrane region" description="Helical" evidence="8">
    <location>
        <begin position="280"/>
        <end position="300"/>
    </location>
</feature>
<feature type="transmembrane region" description="Helical" evidence="8">
    <location>
        <begin position="187"/>
        <end position="209"/>
    </location>
</feature>
<feature type="transmembrane region" description="Helical" evidence="8">
    <location>
        <begin position="346"/>
        <end position="369"/>
    </location>
</feature>
<evidence type="ECO:0000256" key="5">
    <source>
        <dbReference type="ARBA" id="ARBA00022989"/>
    </source>
</evidence>
<evidence type="ECO:0000256" key="7">
    <source>
        <dbReference type="ARBA" id="ARBA00023136"/>
    </source>
</evidence>
<sequence>MGPADGWGTTARMANVDLVSVVAVFAAMTAAAGVPAVLPRLGIPGVVLEIAAGVVIGPQVLNLVHPGPIVVTLSTLGLCVLFLLAGFEVDPDVLKGRPLRLAWRGWALSAVLAAGAGFALAAAGVIEAPMFTALALTTTAVGALLPILRDAGRLGPPYGPIILATGAIGEAAPLIALSLILAGATGAVGQALILIGFAVGAAAAVMVAARTTHGHFAAVVARSMGSSGQFPLRLVLLLMVLLIALSEELRIDLVLGAFVAGAVVRAALPHHQHEALLTRLDGLGYGFLIPIFFIASGVRLDVMSLFTDMRALAMVPVFALLMLVVRGLPVLLLAREDLDAPARQALALHAGTQLPLVVAIAAIAVQGGVMPPWQAASLIGGGVLTMLVYPTLGLSRLAR</sequence>
<proteinExistence type="predicted"/>
<feature type="transmembrane region" description="Helical" evidence="8">
    <location>
        <begin position="312"/>
        <end position="334"/>
    </location>
</feature>
<keyword evidence="4 8" id="KW-0812">Transmembrane</keyword>
<gene>
    <name evidence="10" type="ORF">GCM10011320_53360</name>
</gene>
<dbReference type="PANTHER" id="PTHR43562:SF1">
    <property type="entry name" value="NA(+)_H(+) ANTIPORTER YJBQ-RELATED"/>
    <property type="match status" value="1"/>
</dbReference>
<evidence type="ECO:0000256" key="2">
    <source>
        <dbReference type="ARBA" id="ARBA00022448"/>
    </source>
</evidence>
<dbReference type="InterPro" id="IPR038770">
    <property type="entry name" value="Na+/solute_symporter_sf"/>
</dbReference>
<evidence type="ECO:0000313" key="11">
    <source>
        <dbReference type="Proteomes" id="UP000661507"/>
    </source>
</evidence>
<dbReference type="GO" id="GO:1902600">
    <property type="term" value="P:proton transmembrane transport"/>
    <property type="evidence" value="ECO:0007669"/>
    <property type="project" value="InterPro"/>
</dbReference>